<evidence type="ECO:0000313" key="1">
    <source>
        <dbReference type="EMBL" id="GBP51101.1"/>
    </source>
</evidence>
<dbReference type="AlphaFoldDB" id="A0A4C1WIQ6"/>
<keyword evidence="2" id="KW-1185">Reference proteome</keyword>
<name>A0A4C1WIQ6_EUMVA</name>
<protein>
    <submittedName>
        <fullName evidence="1">Uncharacterized protein</fullName>
    </submittedName>
</protein>
<reference evidence="1 2" key="1">
    <citation type="journal article" date="2019" name="Commun. Biol.">
        <title>The bagworm genome reveals a unique fibroin gene that provides high tensile strength.</title>
        <authorList>
            <person name="Kono N."/>
            <person name="Nakamura H."/>
            <person name="Ohtoshi R."/>
            <person name="Tomita M."/>
            <person name="Numata K."/>
            <person name="Arakawa K."/>
        </authorList>
    </citation>
    <scope>NUCLEOTIDE SEQUENCE [LARGE SCALE GENOMIC DNA]</scope>
</reference>
<comment type="caution">
    <text evidence="1">The sequence shown here is derived from an EMBL/GenBank/DDBJ whole genome shotgun (WGS) entry which is preliminary data.</text>
</comment>
<proteinExistence type="predicted"/>
<dbReference type="Proteomes" id="UP000299102">
    <property type="component" value="Unassembled WGS sequence"/>
</dbReference>
<accession>A0A4C1WIQ6</accession>
<gene>
    <name evidence="1" type="ORF">EVAR_31825_1</name>
</gene>
<evidence type="ECO:0000313" key="2">
    <source>
        <dbReference type="Proteomes" id="UP000299102"/>
    </source>
</evidence>
<sequence length="79" mass="9374">MGQLRKFFPAHFPRRREKNRTPHTLAECGEVVPVWRQMNVLTFAQGNHYLWSTTLELDNRAGFYGVVLYFGEDVWRVCE</sequence>
<organism evidence="1 2">
    <name type="scientific">Eumeta variegata</name>
    <name type="common">Bagworm moth</name>
    <name type="synonym">Eumeta japonica</name>
    <dbReference type="NCBI Taxonomy" id="151549"/>
    <lineage>
        <taxon>Eukaryota</taxon>
        <taxon>Metazoa</taxon>
        <taxon>Ecdysozoa</taxon>
        <taxon>Arthropoda</taxon>
        <taxon>Hexapoda</taxon>
        <taxon>Insecta</taxon>
        <taxon>Pterygota</taxon>
        <taxon>Neoptera</taxon>
        <taxon>Endopterygota</taxon>
        <taxon>Lepidoptera</taxon>
        <taxon>Glossata</taxon>
        <taxon>Ditrysia</taxon>
        <taxon>Tineoidea</taxon>
        <taxon>Psychidae</taxon>
        <taxon>Oiketicinae</taxon>
        <taxon>Eumeta</taxon>
    </lineage>
</organism>
<dbReference type="EMBL" id="BGZK01000574">
    <property type="protein sequence ID" value="GBP51101.1"/>
    <property type="molecule type" value="Genomic_DNA"/>
</dbReference>